<dbReference type="Proteomes" id="UP000038083">
    <property type="component" value="Unassembled WGS sequence"/>
</dbReference>
<dbReference type="GO" id="GO:0016787">
    <property type="term" value="F:hydrolase activity"/>
    <property type="evidence" value="ECO:0007669"/>
    <property type="project" value="UniProtKB-KW"/>
</dbReference>
<dbReference type="OrthoDB" id="849114at2"/>
<proteinExistence type="predicted"/>
<accession>A0A0B7H656</accession>
<dbReference type="Pfam" id="PF14125">
    <property type="entry name" value="DUF4292"/>
    <property type="match status" value="1"/>
</dbReference>
<keyword evidence="1" id="KW-0378">Hydrolase</keyword>
<protein>
    <submittedName>
        <fullName evidence="1">Deoxyuridine 5'-triphosphate nucleotidohydrolase</fullName>
    </submittedName>
</protein>
<dbReference type="PROSITE" id="PS51257">
    <property type="entry name" value="PROKAR_LIPOPROTEIN"/>
    <property type="match status" value="1"/>
</dbReference>
<dbReference type="Gene3D" id="2.50.20.10">
    <property type="entry name" value="Lipoprotein localisation LolA/LolB/LppX"/>
    <property type="match status" value="1"/>
</dbReference>
<organism evidence="1 2">
    <name type="scientific">Capnocytophaga cynodegmi</name>
    <dbReference type="NCBI Taxonomy" id="28189"/>
    <lineage>
        <taxon>Bacteria</taxon>
        <taxon>Pseudomonadati</taxon>
        <taxon>Bacteroidota</taxon>
        <taxon>Flavobacteriia</taxon>
        <taxon>Flavobacteriales</taxon>
        <taxon>Flavobacteriaceae</taxon>
        <taxon>Capnocytophaga</taxon>
    </lineage>
</organism>
<dbReference type="RefSeq" id="WP_018278328.1">
    <property type="nucleotide sequence ID" value="NZ_CDOF01000016.1"/>
</dbReference>
<dbReference type="EMBL" id="CDOG01000023">
    <property type="protein sequence ID" value="CEN38447.1"/>
    <property type="molecule type" value="Genomic_DNA"/>
</dbReference>
<dbReference type="AlphaFoldDB" id="A0A0B7H656"/>
<dbReference type="InterPro" id="IPR025634">
    <property type="entry name" value="DUF4292"/>
</dbReference>
<reference evidence="1 2" key="1">
    <citation type="submission" date="2015-01" db="EMBL/GenBank/DDBJ databases">
        <authorList>
            <person name="MANFREDI Pablo"/>
        </authorList>
    </citation>
    <scope>NUCLEOTIDE SEQUENCE [LARGE SCALE GENOMIC DNA]</scope>
    <source>
        <strain evidence="1 2">Ccy74</strain>
    </source>
</reference>
<gene>
    <name evidence="1" type="ORF">CCYN74_30165</name>
</gene>
<name>A0A0B7H656_9FLAO</name>
<evidence type="ECO:0000313" key="2">
    <source>
        <dbReference type="Proteomes" id="UP000038083"/>
    </source>
</evidence>
<sequence length="251" mass="28461">MKKIITFLTICLFLVACKSKKNVISSEEVNTSLKAKEIVELHKRSFPEFETLSGSVFASYDDGDGAQSLSLSFRMQKDKAIWLSAPLGIAKVYITPQRASYYNRLENVHFDGDFSYISKLLGFEVNFENLQNLLLGQSIYPLTREAKLLQTDNQHYLLEIQKTPNINVVYGVNPGNFRLGFFDVLEKDSATNGKVQFSYQQVDNVLIPNTIKINTLQGNQNITIELDFNGMKVNEKVNFPFKIPPGTKEIK</sequence>
<evidence type="ECO:0000313" key="1">
    <source>
        <dbReference type="EMBL" id="CEN38447.1"/>
    </source>
</evidence>